<comment type="caution">
    <text evidence="1">The sequence shown here is derived from an EMBL/GenBank/DDBJ whole genome shotgun (WGS) entry which is preliminary data.</text>
</comment>
<keyword evidence="2" id="KW-1185">Reference proteome</keyword>
<evidence type="ECO:0000313" key="2">
    <source>
        <dbReference type="Proteomes" id="UP001152795"/>
    </source>
</evidence>
<sequence>MANISERTKGLGKTRIKYDAAVADVMELVNTMINPFYNEYPSLVHFCNGSVASDDVESDIKNIYERGEAAAVSCIETNILSENPDIYTPIKKMNLRTSLP</sequence>
<protein>
    <submittedName>
        <fullName evidence="1">Uncharacterized protein</fullName>
    </submittedName>
</protein>
<dbReference type="AlphaFoldDB" id="A0A7D9KXT7"/>
<proteinExistence type="predicted"/>
<reference evidence="1" key="1">
    <citation type="submission" date="2020-04" db="EMBL/GenBank/DDBJ databases">
        <authorList>
            <person name="Alioto T."/>
            <person name="Alioto T."/>
            <person name="Gomez Garrido J."/>
        </authorList>
    </citation>
    <scope>NUCLEOTIDE SEQUENCE</scope>
    <source>
        <strain evidence="1">A484AB</strain>
    </source>
</reference>
<dbReference type="EMBL" id="CACRXK020012034">
    <property type="protein sequence ID" value="CAB4022553.1"/>
    <property type="molecule type" value="Genomic_DNA"/>
</dbReference>
<name>A0A7D9KXT7_PARCT</name>
<evidence type="ECO:0000313" key="1">
    <source>
        <dbReference type="EMBL" id="CAB4022553.1"/>
    </source>
</evidence>
<gene>
    <name evidence="1" type="ORF">PACLA_8A065945</name>
</gene>
<organism evidence="1 2">
    <name type="scientific">Paramuricea clavata</name>
    <name type="common">Red gorgonian</name>
    <name type="synonym">Violescent sea-whip</name>
    <dbReference type="NCBI Taxonomy" id="317549"/>
    <lineage>
        <taxon>Eukaryota</taxon>
        <taxon>Metazoa</taxon>
        <taxon>Cnidaria</taxon>
        <taxon>Anthozoa</taxon>
        <taxon>Octocorallia</taxon>
        <taxon>Malacalcyonacea</taxon>
        <taxon>Plexauridae</taxon>
        <taxon>Paramuricea</taxon>
    </lineage>
</organism>
<accession>A0A7D9KXT7</accession>
<dbReference type="Proteomes" id="UP001152795">
    <property type="component" value="Unassembled WGS sequence"/>
</dbReference>